<evidence type="ECO:0000256" key="2">
    <source>
        <dbReference type="ARBA" id="ARBA00022803"/>
    </source>
</evidence>
<dbReference type="InterPro" id="IPR011990">
    <property type="entry name" value="TPR-like_helical_dom_sf"/>
</dbReference>
<evidence type="ECO:0000256" key="1">
    <source>
        <dbReference type="ARBA" id="ARBA00022737"/>
    </source>
</evidence>
<sequence length="572" mass="64870">MIVMRFRRFLYAFLCLLPLAAGLSPAAAQQDGGRKRQQKASLLYLEGVKRQNLGTLREAARLYEAAIRQVPEHAAAYYRLSGIARMIDDPTASLRYARRAYELDTACRDYADNYARMLTVTGDYKAADSLFSMLLERDPSDFETMSLLALLKLETGLPAEALALIDTAEIRGGIRPPMVDIKRQALIRTERYAEAFDYMSEVCMQMPGEAGFRIQLAELAAALRRDSVAVANYRAAIELDSAGLAPRMALAEYYRIKGMWPEYPEALVPVFAHADFPAKAKKEYFDTYVRTYPEVYRRYFVQMVRLADAVLQAAPDDPDAREFYAGHLIYSGQFDLAHKYLTSQIGEGNAPLKFYRDVIEMAQFREQPDTVAEYIRLARQRFPRDPELGMTILFTQFQAGDTLAAVATAREVIRRSENDSITSSAYGFCGDMAHLRGDDKAAFRYYRQALKLTPDSPVVLNNFAYYLSEKGRDLEKALEMSARANELDPQNATYLDTQAWVLYRLGRYEEAQTLMRQALVLDTSNSAELLLHYGDILYGLGKTFMAKTYWQRALEAGADGRAIEERLRSLEK</sequence>
<accession>A0A379MND6</accession>
<dbReference type="PANTHER" id="PTHR12558">
    <property type="entry name" value="CELL DIVISION CYCLE 16,23,27"/>
    <property type="match status" value="1"/>
</dbReference>
<keyword evidence="2 3" id="KW-0802">TPR repeat</keyword>
<name>A0A379MND6_9BACT</name>
<dbReference type="SMART" id="SM00028">
    <property type="entry name" value="TPR"/>
    <property type="match status" value="6"/>
</dbReference>
<gene>
    <name evidence="5" type="ORF">NCTC11190_00293</name>
</gene>
<dbReference type="InterPro" id="IPR013105">
    <property type="entry name" value="TPR_2"/>
</dbReference>
<dbReference type="PANTHER" id="PTHR12558:SF13">
    <property type="entry name" value="CELL DIVISION CYCLE PROTEIN 27 HOMOLOG"/>
    <property type="match status" value="1"/>
</dbReference>
<keyword evidence="1" id="KW-0677">Repeat</keyword>
<keyword evidence="5" id="KW-0675">Receptor</keyword>
<organism evidence="5 6">
    <name type="scientific">Rikenella microfusus</name>
    <dbReference type="NCBI Taxonomy" id="28139"/>
    <lineage>
        <taxon>Bacteria</taxon>
        <taxon>Pseudomonadati</taxon>
        <taxon>Bacteroidota</taxon>
        <taxon>Bacteroidia</taxon>
        <taxon>Bacteroidales</taxon>
        <taxon>Rikenellaceae</taxon>
        <taxon>Rikenella</taxon>
    </lineage>
</organism>
<protein>
    <submittedName>
        <fullName evidence="5">Bacteriophage N4 receptor, outer membrane subunit</fullName>
    </submittedName>
</protein>
<dbReference type="STRING" id="880526.GCA_000427365_01150"/>
<dbReference type="SUPFAM" id="SSF48452">
    <property type="entry name" value="TPR-like"/>
    <property type="match status" value="2"/>
</dbReference>
<keyword evidence="6" id="KW-1185">Reference proteome</keyword>
<dbReference type="InterPro" id="IPR019734">
    <property type="entry name" value="TPR_rpt"/>
</dbReference>
<dbReference type="Pfam" id="PF13432">
    <property type="entry name" value="TPR_16"/>
    <property type="match status" value="2"/>
</dbReference>
<dbReference type="AlphaFoldDB" id="A0A379MND6"/>
<dbReference type="OrthoDB" id="9814220at2"/>
<evidence type="ECO:0000256" key="4">
    <source>
        <dbReference type="SAM" id="SignalP"/>
    </source>
</evidence>
<reference evidence="5 6" key="1">
    <citation type="submission" date="2018-06" db="EMBL/GenBank/DDBJ databases">
        <authorList>
            <consortium name="Pathogen Informatics"/>
            <person name="Doyle S."/>
        </authorList>
    </citation>
    <scope>NUCLEOTIDE SEQUENCE [LARGE SCALE GENOMIC DNA]</scope>
    <source>
        <strain evidence="5 6">NCTC11190</strain>
    </source>
</reference>
<feature type="signal peptide" evidence="4">
    <location>
        <begin position="1"/>
        <end position="26"/>
    </location>
</feature>
<dbReference type="EMBL" id="UGVL01000001">
    <property type="protein sequence ID" value="SUE33098.1"/>
    <property type="molecule type" value="Genomic_DNA"/>
</dbReference>
<dbReference type="Proteomes" id="UP000255233">
    <property type="component" value="Unassembled WGS sequence"/>
</dbReference>
<feature type="repeat" description="TPR" evidence="3">
    <location>
        <begin position="423"/>
        <end position="456"/>
    </location>
</feature>
<dbReference type="PROSITE" id="PS50005">
    <property type="entry name" value="TPR"/>
    <property type="match status" value="1"/>
</dbReference>
<dbReference type="Gene3D" id="1.25.40.10">
    <property type="entry name" value="Tetratricopeptide repeat domain"/>
    <property type="match status" value="2"/>
</dbReference>
<dbReference type="Pfam" id="PF07719">
    <property type="entry name" value="TPR_2"/>
    <property type="match status" value="1"/>
</dbReference>
<evidence type="ECO:0000313" key="5">
    <source>
        <dbReference type="EMBL" id="SUE33098.1"/>
    </source>
</evidence>
<evidence type="ECO:0000256" key="3">
    <source>
        <dbReference type="PROSITE-ProRule" id="PRU00339"/>
    </source>
</evidence>
<keyword evidence="4" id="KW-0732">Signal</keyword>
<feature type="chain" id="PRO_5016698954" evidence="4">
    <location>
        <begin position="27"/>
        <end position="572"/>
    </location>
</feature>
<evidence type="ECO:0000313" key="6">
    <source>
        <dbReference type="Proteomes" id="UP000255233"/>
    </source>
</evidence>
<proteinExistence type="predicted"/>